<dbReference type="InterPro" id="IPR001789">
    <property type="entry name" value="Sig_transdc_resp-reg_receiver"/>
</dbReference>
<dbReference type="GO" id="GO:0003677">
    <property type="term" value="F:DNA binding"/>
    <property type="evidence" value="ECO:0007669"/>
    <property type="project" value="UniProtKB-KW"/>
</dbReference>
<evidence type="ECO:0000256" key="1">
    <source>
        <dbReference type="ARBA" id="ARBA00022553"/>
    </source>
</evidence>
<accession>A0A1I2HNQ5</accession>
<reference evidence="8 9" key="1">
    <citation type="submission" date="2016-10" db="EMBL/GenBank/DDBJ databases">
        <authorList>
            <person name="de Groot N.N."/>
        </authorList>
    </citation>
    <scope>NUCLEOTIDE SEQUENCE [LARGE SCALE GENOMIC DNA]</scope>
    <source>
        <strain evidence="8 9">DSM 43019</strain>
    </source>
</reference>
<gene>
    <name evidence="8" type="ORF">SAMN05421541_108267</name>
</gene>
<evidence type="ECO:0000256" key="3">
    <source>
        <dbReference type="ARBA" id="ARBA00023125"/>
    </source>
</evidence>
<keyword evidence="2" id="KW-0805">Transcription regulation</keyword>
<dbReference type="InterPro" id="IPR039420">
    <property type="entry name" value="WalR-like"/>
</dbReference>
<evidence type="ECO:0000313" key="8">
    <source>
        <dbReference type="EMBL" id="SFF30001.1"/>
    </source>
</evidence>
<keyword evidence="1 5" id="KW-0597">Phosphoprotein</keyword>
<dbReference type="RefSeq" id="WP_093617503.1">
    <property type="nucleotide sequence ID" value="NZ_BOMT01000001.1"/>
</dbReference>
<dbReference type="OrthoDB" id="9808843at2"/>
<dbReference type="SUPFAM" id="SSF52172">
    <property type="entry name" value="CheY-like"/>
    <property type="match status" value="1"/>
</dbReference>
<keyword evidence="9" id="KW-1185">Reference proteome</keyword>
<dbReference type="EMBL" id="FONV01000008">
    <property type="protein sequence ID" value="SFF30001.1"/>
    <property type="molecule type" value="Genomic_DNA"/>
</dbReference>
<evidence type="ECO:0000256" key="5">
    <source>
        <dbReference type="PROSITE-ProRule" id="PRU00169"/>
    </source>
</evidence>
<evidence type="ECO:0000313" key="9">
    <source>
        <dbReference type="Proteomes" id="UP000199645"/>
    </source>
</evidence>
<dbReference type="AlphaFoldDB" id="A0A1I2HNQ5"/>
<dbReference type="PROSITE" id="PS00622">
    <property type="entry name" value="HTH_LUXR_1"/>
    <property type="match status" value="1"/>
</dbReference>
<dbReference type="STRING" id="35752.SAMN05421541_108267"/>
<evidence type="ECO:0000259" key="7">
    <source>
        <dbReference type="PROSITE" id="PS50110"/>
    </source>
</evidence>
<dbReference type="InterPro" id="IPR000792">
    <property type="entry name" value="Tscrpt_reg_LuxR_C"/>
</dbReference>
<name>A0A1I2HNQ5_9ACTN</name>
<feature type="domain" description="HTH luxR-type" evidence="6">
    <location>
        <begin position="164"/>
        <end position="229"/>
    </location>
</feature>
<dbReference type="SUPFAM" id="SSF46894">
    <property type="entry name" value="C-terminal effector domain of the bipartite response regulators"/>
    <property type="match status" value="1"/>
</dbReference>
<feature type="modified residue" description="4-aspartylphosphate" evidence="5">
    <location>
        <position position="67"/>
    </location>
</feature>
<keyword evidence="3 8" id="KW-0238">DNA-binding</keyword>
<dbReference type="InterPro" id="IPR016032">
    <property type="entry name" value="Sig_transdc_resp-reg_C-effctor"/>
</dbReference>
<dbReference type="Proteomes" id="UP000199645">
    <property type="component" value="Unassembled WGS sequence"/>
</dbReference>
<dbReference type="Pfam" id="PF00072">
    <property type="entry name" value="Response_reg"/>
    <property type="match status" value="1"/>
</dbReference>
<feature type="domain" description="Response regulatory" evidence="7">
    <location>
        <begin position="16"/>
        <end position="133"/>
    </location>
</feature>
<evidence type="ECO:0000256" key="2">
    <source>
        <dbReference type="ARBA" id="ARBA00023015"/>
    </source>
</evidence>
<evidence type="ECO:0000259" key="6">
    <source>
        <dbReference type="PROSITE" id="PS50043"/>
    </source>
</evidence>
<dbReference type="PANTHER" id="PTHR43214">
    <property type="entry name" value="TWO-COMPONENT RESPONSE REGULATOR"/>
    <property type="match status" value="1"/>
</dbReference>
<keyword evidence="4" id="KW-0804">Transcription</keyword>
<dbReference type="InterPro" id="IPR058245">
    <property type="entry name" value="NreC/VraR/RcsB-like_REC"/>
</dbReference>
<dbReference type="PANTHER" id="PTHR43214:SF24">
    <property type="entry name" value="TRANSCRIPTIONAL REGULATORY PROTEIN NARL-RELATED"/>
    <property type="match status" value="1"/>
</dbReference>
<dbReference type="PRINTS" id="PR00038">
    <property type="entry name" value="HTHLUXR"/>
</dbReference>
<dbReference type="Gene3D" id="3.40.50.2300">
    <property type="match status" value="1"/>
</dbReference>
<evidence type="ECO:0000256" key="4">
    <source>
        <dbReference type="ARBA" id="ARBA00023163"/>
    </source>
</evidence>
<dbReference type="PROSITE" id="PS50043">
    <property type="entry name" value="HTH_LUXR_2"/>
    <property type="match status" value="1"/>
</dbReference>
<proteinExistence type="predicted"/>
<dbReference type="SMART" id="SM00448">
    <property type="entry name" value="REC"/>
    <property type="match status" value="1"/>
</dbReference>
<sequence length="235" mass="24921">MADLTTGADGSAGPIRVLVVDDEALVRAGFRVLLETAPGLTVVGEAADGAAAVRQSRALRPDVLLMDIRMPVMDGLEATRHIADDDSIHARVLMVTTFGEDEHVFAALRAGASGYVLKDTPPEDLLSAIRIVAGGEALLTPRVTTRLVAEFVRGTSGGNPVAPAPEALGELTEREREVLVQVAAGRSNAEIADHFTVSLHTVKTHVSRLLFKLSARDRVQLVVHAYEVGLVVPGR</sequence>
<dbReference type="PROSITE" id="PS50110">
    <property type="entry name" value="RESPONSE_REGULATORY"/>
    <property type="match status" value="1"/>
</dbReference>
<dbReference type="GO" id="GO:0000160">
    <property type="term" value="P:phosphorelay signal transduction system"/>
    <property type="evidence" value="ECO:0007669"/>
    <property type="project" value="InterPro"/>
</dbReference>
<dbReference type="SMART" id="SM00421">
    <property type="entry name" value="HTH_LUXR"/>
    <property type="match status" value="1"/>
</dbReference>
<dbReference type="InterPro" id="IPR011006">
    <property type="entry name" value="CheY-like_superfamily"/>
</dbReference>
<protein>
    <submittedName>
        <fullName evidence="8">DNA-binding response regulator, NarL/FixJ family, contains REC and HTH domains</fullName>
    </submittedName>
</protein>
<dbReference type="GO" id="GO:0006355">
    <property type="term" value="P:regulation of DNA-templated transcription"/>
    <property type="evidence" value="ECO:0007669"/>
    <property type="project" value="InterPro"/>
</dbReference>
<dbReference type="Pfam" id="PF00196">
    <property type="entry name" value="GerE"/>
    <property type="match status" value="1"/>
</dbReference>
<dbReference type="CDD" id="cd06170">
    <property type="entry name" value="LuxR_C_like"/>
    <property type="match status" value="1"/>
</dbReference>
<dbReference type="CDD" id="cd17535">
    <property type="entry name" value="REC_NarL-like"/>
    <property type="match status" value="1"/>
</dbReference>
<organism evidence="8 9">
    <name type="scientific">Actinoplanes philippinensis</name>
    <dbReference type="NCBI Taxonomy" id="35752"/>
    <lineage>
        <taxon>Bacteria</taxon>
        <taxon>Bacillati</taxon>
        <taxon>Actinomycetota</taxon>
        <taxon>Actinomycetes</taxon>
        <taxon>Micromonosporales</taxon>
        <taxon>Micromonosporaceae</taxon>
        <taxon>Actinoplanes</taxon>
    </lineage>
</organism>